<feature type="transmembrane region" description="Helical" evidence="6">
    <location>
        <begin position="20"/>
        <end position="47"/>
    </location>
</feature>
<keyword evidence="3 6" id="KW-0812">Transmembrane</keyword>
<evidence type="ECO:0000313" key="8">
    <source>
        <dbReference type="Proteomes" id="UP001164718"/>
    </source>
</evidence>
<reference evidence="7" key="1">
    <citation type="submission" date="2022-09" db="EMBL/GenBank/DDBJ databases">
        <title>Complete Genomes of Fervidibacillus albus and Fervidibacillus halotolerans isolated from tidal flat sediments.</title>
        <authorList>
            <person name="Kwon K.K."/>
            <person name="Yang S.-H."/>
            <person name="Park M.J."/>
            <person name="Oh H.-M."/>
        </authorList>
    </citation>
    <scope>NUCLEOTIDE SEQUENCE</scope>
    <source>
        <strain evidence="7">MEBiC13591</strain>
    </source>
</reference>
<protein>
    <submittedName>
        <fullName evidence="7">Aromatic acid exporter family protein</fullName>
    </submittedName>
</protein>
<comment type="subcellular location">
    <subcellularLocation>
        <location evidence="1">Cell membrane</location>
        <topology evidence="1">Multi-pass membrane protein</topology>
    </subcellularLocation>
</comment>
<evidence type="ECO:0000256" key="1">
    <source>
        <dbReference type="ARBA" id="ARBA00004651"/>
    </source>
</evidence>
<dbReference type="KEGG" id="faf:OE104_06395"/>
<evidence type="ECO:0000256" key="5">
    <source>
        <dbReference type="ARBA" id="ARBA00023136"/>
    </source>
</evidence>
<evidence type="ECO:0000256" key="6">
    <source>
        <dbReference type="SAM" id="Phobius"/>
    </source>
</evidence>
<evidence type="ECO:0000256" key="2">
    <source>
        <dbReference type="ARBA" id="ARBA00022475"/>
    </source>
</evidence>
<keyword evidence="2" id="KW-1003">Cell membrane</keyword>
<gene>
    <name evidence="7" type="ORF">OE104_06395</name>
</gene>
<dbReference type="Proteomes" id="UP001164718">
    <property type="component" value="Chromosome"/>
</dbReference>
<organism evidence="7 8">
    <name type="scientific">Fervidibacillus albus</name>
    <dbReference type="NCBI Taxonomy" id="2980026"/>
    <lineage>
        <taxon>Bacteria</taxon>
        <taxon>Bacillati</taxon>
        <taxon>Bacillota</taxon>
        <taxon>Bacilli</taxon>
        <taxon>Bacillales</taxon>
        <taxon>Bacillaceae</taxon>
        <taxon>Fervidibacillus</taxon>
    </lineage>
</organism>
<keyword evidence="4 6" id="KW-1133">Transmembrane helix</keyword>
<keyword evidence="8" id="KW-1185">Reference proteome</keyword>
<keyword evidence="5 6" id="KW-0472">Membrane</keyword>
<accession>A0A9E8RX99</accession>
<dbReference type="AlphaFoldDB" id="A0A9E8RX99"/>
<dbReference type="PANTHER" id="PTHR30509:SF9">
    <property type="entry name" value="MULTIDRUG RESISTANCE PROTEIN MDTO"/>
    <property type="match status" value="1"/>
</dbReference>
<feature type="transmembrane region" description="Helical" evidence="6">
    <location>
        <begin position="59"/>
        <end position="78"/>
    </location>
</feature>
<proteinExistence type="predicted"/>
<evidence type="ECO:0000256" key="3">
    <source>
        <dbReference type="ARBA" id="ARBA00022692"/>
    </source>
</evidence>
<evidence type="ECO:0000313" key="7">
    <source>
        <dbReference type="EMBL" id="WAA10938.1"/>
    </source>
</evidence>
<sequence>MCPNKLKHRFIGGRILKTGLAAFFTAFICHLLHWPAMFAVITAIVTVEPTVRDSIRKALVRFPAAAIGAAFSVFFNFLFGDSPFTYAFVAFFTIIACHKWKLHDGMVVATLTGVAMISTVHDHYLVSFFIRLGTTSIGIIVSALVNFIVLPPKYSVTIDRGIHQLFQAAWEIIEAFVQSMTKNEKIPPELLSKYEQLEIQIERTNRLFQYQKGEWKYHGFQKKELERLFYDQKKYDILKEMMLHIGLMMTMSPEKIPLSSNEIDDLKTYVNALKPVFHVEETTEIKEVEHFVKDGIHTFFHDCQCAVGRQSGLEKTNAFALFYHMYALSKSAKKLVDVRKLESRRLVKEPLQNMNSIPL</sequence>
<dbReference type="EMBL" id="CP106878">
    <property type="protein sequence ID" value="WAA10938.1"/>
    <property type="molecule type" value="Genomic_DNA"/>
</dbReference>
<dbReference type="PANTHER" id="PTHR30509">
    <property type="entry name" value="P-HYDROXYBENZOIC ACID EFFLUX PUMP SUBUNIT-RELATED"/>
    <property type="match status" value="1"/>
</dbReference>
<dbReference type="RefSeq" id="WP_275418750.1">
    <property type="nucleotide sequence ID" value="NZ_CP106878.1"/>
</dbReference>
<dbReference type="GO" id="GO:0005886">
    <property type="term" value="C:plasma membrane"/>
    <property type="evidence" value="ECO:0007669"/>
    <property type="project" value="UniProtKB-SubCell"/>
</dbReference>
<evidence type="ECO:0000256" key="4">
    <source>
        <dbReference type="ARBA" id="ARBA00022989"/>
    </source>
</evidence>
<feature type="transmembrane region" description="Helical" evidence="6">
    <location>
        <begin position="132"/>
        <end position="150"/>
    </location>
</feature>
<dbReference type="Pfam" id="PF06081">
    <property type="entry name" value="ArAE_1"/>
    <property type="match status" value="1"/>
</dbReference>
<name>A0A9E8RX99_9BACI</name>
<dbReference type="InterPro" id="IPR010343">
    <property type="entry name" value="ArAE_1"/>
</dbReference>